<keyword evidence="7" id="KW-1185">Reference proteome</keyword>
<evidence type="ECO:0000313" key="7">
    <source>
        <dbReference type="Proteomes" id="UP000887540"/>
    </source>
</evidence>
<dbReference type="GO" id="GO:0031507">
    <property type="term" value="P:heterochromatin formation"/>
    <property type="evidence" value="ECO:0007669"/>
    <property type="project" value="TreeGrafter"/>
</dbReference>
<evidence type="ECO:0000256" key="2">
    <source>
        <dbReference type="ARBA" id="ARBA00022754"/>
    </source>
</evidence>
<evidence type="ECO:0000256" key="5">
    <source>
        <dbReference type="SAM" id="Coils"/>
    </source>
</evidence>
<evidence type="ECO:0000256" key="3">
    <source>
        <dbReference type="ARBA" id="ARBA00023054"/>
    </source>
</evidence>
<dbReference type="PANTHER" id="PTHR45721">
    <property type="entry name" value="LAMIN DM0-RELATED"/>
    <property type="match status" value="1"/>
</dbReference>
<dbReference type="InterPro" id="IPR039008">
    <property type="entry name" value="IF_rod_dom"/>
</dbReference>
<dbReference type="GO" id="GO:0006998">
    <property type="term" value="P:nuclear envelope organization"/>
    <property type="evidence" value="ECO:0007669"/>
    <property type="project" value="TreeGrafter"/>
</dbReference>
<dbReference type="Pfam" id="PF00932">
    <property type="entry name" value="LTD"/>
    <property type="match status" value="1"/>
</dbReference>
<reference evidence="8" key="1">
    <citation type="submission" date="2022-11" db="UniProtKB">
        <authorList>
            <consortium name="WormBaseParasite"/>
        </authorList>
    </citation>
    <scope>IDENTIFICATION</scope>
</reference>
<name>A0A914D469_9BILA</name>
<feature type="coiled-coil region" evidence="5">
    <location>
        <begin position="67"/>
        <end position="108"/>
    </location>
</feature>
<feature type="domain" description="LTD" evidence="6">
    <location>
        <begin position="175"/>
        <end position="302"/>
    </location>
</feature>
<dbReference type="InterPro" id="IPR036415">
    <property type="entry name" value="Lamin_tail_dom_sf"/>
</dbReference>
<dbReference type="GO" id="GO:0005652">
    <property type="term" value="C:nuclear lamina"/>
    <property type="evidence" value="ECO:0007669"/>
    <property type="project" value="TreeGrafter"/>
</dbReference>
<dbReference type="GO" id="GO:0007097">
    <property type="term" value="P:nuclear migration"/>
    <property type="evidence" value="ECO:0007669"/>
    <property type="project" value="TreeGrafter"/>
</dbReference>
<dbReference type="InterPro" id="IPR001322">
    <property type="entry name" value="Lamin_tail_dom"/>
</dbReference>
<dbReference type="SUPFAM" id="SSF74853">
    <property type="entry name" value="Lamin A/C globular tail domain"/>
    <property type="match status" value="1"/>
</dbReference>
<dbReference type="Gene3D" id="2.60.40.1260">
    <property type="entry name" value="Lamin Tail domain"/>
    <property type="match status" value="1"/>
</dbReference>
<protein>
    <submittedName>
        <fullName evidence="8">LTD domain-containing protein</fullName>
    </submittedName>
</protein>
<evidence type="ECO:0000259" key="6">
    <source>
        <dbReference type="PROSITE" id="PS51841"/>
    </source>
</evidence>
<dbReference type="GO" id="GO:0005200">
    <property type="term" value="F:structural constituent of cytoskeleton"/>
    <property type="evidence" value="ECO:0007669"/>
    <property type="project" value="TreeGrafter"/>
</dbReference>
<organism evidence="7 8">
    <name type="scientific">Acrobeloides nanus</name>
    <dbReference type="NCBI Taxonomy" id="290746"/>
    <lineage>
        <taxon>Eukaryota</taxon>
        <taxon>Metazoa</taxon>
        <taxon>Ecdysozoa</taxon>
        <taxon>Nematoda</taxon>
        <taxon>Chromadorea</taxon>
        <taxon>Rhabditida</taxon>
        <taxon>Tylenchina</taxon>
        <taxon>Cephalobomorpha</taxon>
        <taxon>Cephaloboidea</taxon>
        <taxon>Cephalobidae</taxon>
        <taxon>Acrobeloides</taxon>
    </lineage>
</organism>
<sequence>MESYRRDHIVEIDKIQGEYDAQLVAELQALRGDFERRLEANNLEISRLYQIDLSSFNIDFKSHVADVARARKEVIQYREKVHELEAMLASQEAVISGLRRQVVELESLTHIAEDEGVWKKSVATLVDELNEKRLQYSRLLAVHTQLVTELNAYHILLTGEEIRLKISRVDYDEHTGRSFVSKGHSDVDVVIDEINMAGNYIHLTNKGTKAFHMDSWMLQATSGNEIRRFKFLPNQVIAPGTSMTIWSPNRGGTHNPPDSYIMQKVVWPSGDKIRAELLDQNERKKAWLTAYYEVDSPTEYKSFEDSVVLQKTRIY</sequence>
<keyword evidence="4" id="KW-0539">Nucleus</keyword>
<evidence type="ECO:0000256" key="4">
    <source>
        <dbReference type="ARBA" id="ARBA00023242"/>
    </source>
</evidence>
<dbReference type="PANTHER" id="PTHR45721:SF11">
    <property type="entry name" value="LAMIN DM0-RELATED"/>
    <property type="match status" value="1"/>
</dbReference>
<dbReference type="Pfam" id="PF00038">
    <property type="entry name" value="Filament"/>
    <property type="match status" value="1"/>
</dbReference>
<dbReference type="AlphaFoldDB" id="A0A914D469"/>
<dbReference type="GO" id="GO:0051664">
    <property type="term" value="P:nuclear pore localization"/>
    <property type="evidence" value="ECO:0007669"/>
    <property type="project" value="TreeGrafter"/>
</dbReference>
<keyword evidence="2" id="KW-0403">Intermediate filament</keyword>
<evidence type="ECO:0000256" key="1">
    <source>
        <dbReference type="ARBA" id="ARBA00004123"/>
    </source>
</evidence>
<comment type="subcellular location">
    <subcellularLocation>
        <location evidence="1">Nucleus</location>
    </subcellularLocation>
</comment>
<accession>A0A914D469</accession>
<proteinExistence type="predicted"/>
<dbReference type="Proteomes" id="UP000887540">
    <property type="component" value="Unplaced"/>
</dbReference>
<dbReference type="GO" id="GO:0090435">
    <property type="term" value="P:protein localization to nuclear envelope"/>
    <property type="evidence" value="ECO:0007669"/>
    <property type="project" value="TreeGrafter"/>
</dbReference>
<dbReference type="GO" id="GO:0005882">
    <property type="term" value="C:intermediate filament"/>
    <property type="evidence" value="ECO:0007669"/>
    <property type="project" value="UniProtKB-KW"/>
</dbReference>
<keyword evidence="3 5" id="KW-0175">Coiled coil</keyword>
<dbReference type="PROSITE" id="PS51841">
    <property type="entry name" value="LTD"/>
    <property type="match status" value="1"/>
</dbReference>
<dbReference type="WBParaSite" id="ACRNAN_scaffold17517.g22455.t1">
    <property type="protein sequence ID" value="ACRNAN_scaffold17517.g22455.t1"/>
    <property type="gene ID" value="ACRNAN_scaffold17517.g22455"/>
</dbReference>
<evidence type="ECO:0000313" key="8">
    <source>
        <dbReference type="WBParaSite" id="ACRNAN_scaffold17517.g22455.t1"/>
    </source>
</evidence>